<dbReference type="STRING" id="6832.A0A553NST1"/>
<dbReference type="PANTHER" id="PTHR42707:SF2">
    <property type="entry name" value="ACD11 DEHYDROGENASE"/>
    <property type="match status" value="1"/>
</dbReference>
<protein>
    <submittedName>
        <fullName evidence="1">Uncharacterized protein</fullName>
    </submittedName>
</protein>
<evidence type="ECO:0000313" key="1">
    <source>
        <dbReference type="EMBL" id="TRY68494.1"/>
    </source>
</evidence>
<dbReference type="PANTHER" id="PTHR42707">
    <property type="entry name" value="ACYL-COA DEHYDROGENASE"/>
    <property type="match status" value="1"/>
</dbReference>
<dbReference type="Gene3D" id="1.20.140.10">
    <property type="entry name" value="Butyryl-CoA Dehydrogenase, subunit A, domain 3"/>
    <property type="match status" value="1"/>
</dbReference>
<organism evidence="1 2">
    <name type="scientific">Tigriopus californicus</name>
    <name type="common">Marine copepod</name>
    <dbReference type="NCBI Taxonomy" id="6832"/>
    <lineage>
        <taxon>Eukaryota</taxon>
        <taxon>Metazoa</taxon>
        <taxon>Ecdysozoa</taxon>
        <taxon>Arthropoda</taxon>
        <taxon>Crustacea</taxon>
        <taxon>Multicrustacea</taxon>
        <taxon>Hexanauplia</taxon>
        <taxon>Copepoda</taxon>
        <taxon>Harpacticoida</taxon>
        <taxon>Harpacticidae</taxon>
        <taxon>Tigriopus</taxon>
    </lineage>
</organism>
<sequence length="282" mass="31422">MYLRGALGIPYPVRWKSSRPCPATTLVNPPWAAPVHRGGYLYAKAAHRDISCKKSRIWPTAYTSIHSVRRNLAACVLPGPLRALNRDLEGFGQRCEQDILELGRECEVKRRPKAVECIEVCKLRIVGHAAKLPTADVCCWTEPWRELVPSGSRLFPVSQLLTITRLHNILNSSPKTVTPPSRAWRFNSEGLECFGGQDIFEDTGCPNCFGGSQVLPIWEGTSNVMELDVIRALIKTNGERFRLSEARVSPWPGFGLQVNLGTIQESAEAIRKSARAILHFGH</sequence>
<accession>A0A553NST1</accession>
<dbReference type="InterPro" id="IPR036250">
    <property type="entry name" value="AcylCo_DH-like_C"/>
</dbReference>
<dbReference type="SUPFAM" id="SSF47203">
    <property type="entry name" value="Acyl-CoA dehydrogenase C-terminal domain-like"/>
    <property type="match status" value="1"/>
</dbReference>
<dbReference type="Proteomes" id="UP000318571">
    <property type="component" value="Chromosome 1"/>
</dbReference>
<dbReference type="GO" id="GO:0003995">
    <property type="term" value="F:acyl-CoA dehydrogenase activity"/>
    <property type="evidence" value="ECO:0007669"/>
    <property type="project" value="TreeGrafter"/>
</dbReference>
<reference evidence="1 2" key="1">
    <citation type="journal article" date="2018" name="Nat. Ecol. Evol.">
        <title>Genomic signatures of mitonuclear coevolution across populations of Tigriopus californicus.</title>
        <authorList>
            <person name="Barreto F.S."/>
            <person name="Watson E.T."/>
            <person name="Lima T.G."/>
            <person name="Willett C.S."/>
            <person name="Edmands S."/>
            <person name="Li W."/>
            <person name="Burton R.S."/>
        </authorList>
    </citation>
    <scope>NUCLEOTIDE SEQUENCE [LARGE SCALE GENOMIC DNA]</scope>
    <source>
        <strain evidence="1 2">San Diego</strain>
    </source>
</reference>
<gene>
    <name evidence="1" type="ORF">TCAL_14227</name>
</gene>
<dbReference type="EMBL" id="VCGU01000010">
    <property type="protein sequence ID" value="TRY68494.1"/>
    <property type="molecule type" value="Genomic_DNA"/>
</dbReference>
<dbReference type="InterPro" id="IPR052904">
    <property type="entry name" value="Acyl-CoA_dehydrogenase-like"/>
</dbReference>
<evidence type="ECO:0000313" key="2">
    <source>
        <dbReference type="Proteomes" id="UP000318571"/>
    </source>
</evidence>
<proteinExistence type="predicted"/>
<dbReference type="AlphaFoldDB" id="A0A553NST1"/>
<comment type="caution">
    <text evidence="1">The sequence shown here is derived from an EMBL/GenBank/DDBJ whole genome shotgun (WGS) entry which is preliminary data.</text>
</comment>
<keyword evidence="2" id="KW-1185">Reference proteome</keyword>
<name>A0A553NST1_TIGCA</name>